<dbReference type="InterPro" id="IPR036457">
    <property type="entry name" value="PPM-type-like_dom_sf"/>
</dbReference>
<keyword evidence="6" id="KW-1185">Reference proteome</keyword>
<dbReference type="InterPro" id="IPR015655">
    <property type="entry name" value="PP2C"/>
</dbReference>
<comment type="subcellular location">
    <subcellularLocation>
        <location evidence="1">Membrane</location>
    </subcellularLocation>
</comment>
<evidence type="ECO:0000313" key="5">
    <source>
        <dbReference type="EMBL" id="CAG9330904.1"/>
    </source>
</evidence>
<protein>
    <recommendedName>
        <fullName evidence="4">PPM-type phosphatase domain-containing protein</fullName>
    </recommendedName>
</protein>
<sequence>MGSCVAKSKRIKPAEISDSNASRNNKLRLTMEFSQKQVEQLTDANDSKIPTKRKVRKRKYTLQNVEQGDHGTLLLIRQRSMFLGQYSTEIQKGFEERGMKIEGEIQTTCLQSAGIWVNCRKGMKPDLPNQDDYCILIDGPSYLLSVYDGHGQYGHDISNFVHSRLPNLMIAHPDWAENPKQAIKDTFVSCQQQLIDVCDKPETEFNCILSGTTATIVFYQKNKLIVANVGDSRAVLAKLENGKIIAHPITRDHKPEEADEKHRIERAGGEVKKLKNDWAERVYFKGKDSPGLSMTRALGDTMLQSIGISSEPETYEIDVEEEDQFVLICSDGVWEFISNQEAVEYVYKFKGDVRQATEMLSALAWSRWIKKDSSTVDDITVILAYLPKNFENNY</sequence>
<dbReference type="Proteomes" id="UP001162131">
    <property type="component" value="Unassembled WGS sequence"/>
</dbReference>
<gene>
    <name evidence="5" type="ORF">BSTOLATCC_MIC52313</name>
</gene>
<evidence type="ECO:0000259" key="4">
    <source>
        <dbReference type="PROSITE" id="PS51746"/>
    </source>
</evidence>
<dbReference type="SUPFAM" id="SSF81606">
    <property type="entry name" value="PP2C-like"/>
    <property type="match status" value="1"/>
</dbReference>
<dbReference type="InterPro" id="IPR001932">
    <property type="entry name" value="PPM-type_phosphatase-like_dom"/>
</dbReference>
<name>A0AAU9JY54_9CILI</name>
<dbReference type="SMART" id="SM00332">
    <property type="entry name" value="PP2Cc"/>
    <property type="match status" value="1"/>
</dbReference>
<evidence type="ECO:0000256" key="3">
    <source>
        <dbReference type="SAM" id="MobiDB-lite"/>
    </source>
</evidence>
<dbReference type="Gene3D" id="3.60.40.10">
    <property type="entry name" value="PPM-type phosphatase domain"/>
    <property type="match status" value="1"/>
</dbReference>
<dbReference type="AlphaFoldDB" id="A0AAU9JY54"/>
<evidence type="ECO:0000313" key="6">
    <source>
        <dbReference type="Proteomes" id="UP001162131"/>
    </source>
</evidence>
<organism evidence="5 6">
    <name type="scientific">Blepharisma stoltei</name>
    <dbReference type="NCBI Taxonomy" id="1481888"/>
    <lineage>
        <taxon>Eukaryota</taxon>
        <taxon>Sar</taxon>
        <taxon>Alveolata</taxon>
        <taxon>Ciliophora</taxon>
        <taxon>Postciliodesmatophora</taxon>
        <taxon>Heterotrichea</taxon>
        <taxon>Heterotrichida</taxon>
        <taxon>Blepharismidae</taxon>
        <taxon>Blepharisma</taxon>
    </lineage>
</organism>
<evidence type="ECO:0000256" key="1">
    <source>
        <dbReference type="ARBA" id="ARBA00004370"/>
    </source>
</evidence>
<feature type="domain" description="PPM-type phosphatase" evidence="4">
    <location>
        <begin position="112"/>
        <end position="386"/>
    </location>
</feature>
<dbReference type="Pfam" id="PF00481">
    <property type="entry name" value="PP2C"/>
    <property type="match status" value="1"/>
</dbReference>
<dbReference type="GO" id="GO:0016020">
    <property type="term" value="C:membrane"/>
    <property type="evidence" value="ECO:0007669"/>
    <property type="project" value="UniProtKB-SubCell"/>
</dbReference>
<comment type="caution">
    <text evidence="5">The sequence shown here is derived from an EMBL/GenBank/DDBJ whole genome shotgun (WGS) entry which is preliminary data.</text>
</comment>
<dbReference type="PANTHER" id="PTHR47992">
    <property type="entry name" value="PROTEIN PHOSPHATASE"/>
    <property type="match status" value="1"/>
</dbReference>
<reference evidence="5" key="1">
    <citation type="submission" date="2021-09" db="EMBL/GenBank/DDBJ databases">
        <authorList>
            <consortium name="AG Swart"/>
            <person name="Singh M."/>
            <person name="Singh A."/>
            <person name="Seah K."/>
            <person name="Emmerich C."/>
        </authorList>
    </citation>
    <scope>NUCLEOTIDE SEQUENCE</scope>
    <source>
        <strain evidence="5">ATCC30299</strain>
    </source>
</reference>
<dbReference type="GO" id="GO:0004722">
    <property type="term" value="F:protein serine/threonine phosphatase activity"/>
    <property type="evidence" value="ECO:0007669"/>
    <property type="project" value="InterPro"/>
</dbReference>
<dbReference type="EMBL" id="CAJZBQ010000052">
    <property type="protein sequence ID" value="CAG9330904.1"/>
    <property type="molecule type" value="Genomic_DNA"/>
</dbReference>
<dbReference type="CDD" id="cd00143">
    <property type="entry name" value="PP2Cc"/>
    <property type="match status" value="1"/>
</dbReference>
<dbReference type="PROSITE" id="PS51746">
    <property type="entry name" value="PPM_2"/>
    <property type="match status" value="1"/>
</dbReference>
<proteinExistence type="predicted"/>
<evidence type="ECO:0000256" key="2">
    <source>
        <dbReference type="ARBA" id="ARBA00023136"/>
    </source>
</evidence>
<keyword evidence="2" id="KW-0472">Membrane</keyword>
<accession>A0AAU9JY54</accession>
<feature type="region of interest" description="Disordered" evidence="3">
    <location>
        <begin position="1"/>
        <end position="23"/>
    </location>
</feature>